<evidence type="ECO:0000259" key="1">
    <source>
        <dbReference type="Pfam" id="PF13380"/>
    </source>
</evidence>
<dbReference type="AlphaFoldDB" id="A0A7Y3WS10"/>
<dbReference type="InterPro" id="IPR003781">
    <property type="entry name" value="CoA-bd"/>
</dbReference>
<organism evidence="2 3">
    <name type="scientific">Clostridium estertheticum</name>
    <dbReference type="NCBI Taxonomy" id="238834"/>
    <lineage>
        <taxon>Bacteria</taxon>
        <taxon>Bacillati</taxon>
        <taxon>Bacillota</taxon>
        <taxon>Clostridia</taxon>
        <taxon>Eubacteriales</taxon>
        <taxon>Clostridiaceae</taxon>
        <taxon>Clostridium</taxon>
    </lineage>
</organism>
<evidence type="ECO:0000313" key="3">
    <source>
        <dbReference type="Proteomes" id="UP000531659"/>
    </source>
</evidence>
<dbReference type="GeneID" id="83594184"/>
<reference evidence="2 3" key="1">
    <citation type="submission" date="2020-05" db="EMBL/GenBank/DDBJ databases">
        <title>Complete genome of Clostridium estertheticum subspecies estertheticum, isolated from Vacuum packed lamb meat from New Zealand imported to Switzerland.</title>
        <authorList>
            <person name="Wambui J."/>
            <person name="Stevens M.J.A."/>
            <person name="Stephan R."/>
        </authorList>
    </citation>
    <scope>NUCLEOTIDE SEQUENCE [LARGE SCALE GENOMIC DNA]</scope>
    <source>
        <strain evidence="2 3">CEST001</strain>
    </source>
</reference>
<gene>
    <name evidence="2" type="ORF">HLQ16_06930</name>
</gene>
<dbReference type="Pfam" id="PF13380">
    <property type="entry name" value="CoA_binding_2"/>
    <property type="match status" value="1"/>
</dbReference>
<dbReference type="Gene3D" id="3.40.50.720">
    <property type="entry name" value="NAD(P)-binding Rossmann-like Domain"/>
    <property type="match status" value="1"/>
</dbReference>
<dbReference type="PANTHER" id="PTHR33303:SF2">
    <property type="entry name" value="COA-BINDING DOMAIN-CONTAINING PROTEIN"/>
    <property type="match status" value="1"/>
</dbReference>
<feature type="domain" description="CoA-binding" evidence="1">
    <location>
        <begin position="10"/>
        <end position="120"/>
    </location>
</feature>
<dbReference type="PANTHER" id="PTHR33303">
    <property type="entry name" value="CYTOPLASMIC PROTEIN-RELATED"/>
    <property type="match status" value="1"/>
</dbReference>
<comment type="caution">
    <text evidence="2">The sequence shown here is derived from an EMBL/GenBank/DDBJ whole genome shotgun (WGS) entry which is preliminary data.</text>
</comment>
<name>A0A7Y3WS10_9CLOT</name>
<proteinExistence type="predicted"/>
<dbReference type="InterPro" id="IPR036291">
    <property type="entry name" value="NAD(P)-bd_dom_sf"/>
</dbReference>
<protein>
    <submittedName>
        <fullName evidence="2">CoA-binding protein</fullName>
    </submittedName>
</protein>
<accession>A0A7Y3WS10</accession>
<dbReference type="Proteomes" id="UP000531659">
    <property type="component" value="Unassembled WGS sequence"/>
</dbReference>
<evidence type="ECO:0000313" key="2">
    <source>
        <dbReference type="EMBL" id="NNU75661.1"/>
    </source>
</evidence>
<dbReference type="RefSeq" id="WP_171296391.1">
    <property type="nucleotide sequence ID" value="NZ_CP077615.1"/>
</dbReference>
<dbReference type="EMBL" id="JABEYB010000004">
    <property type="protein sequence ID" value="NNU75661.1"/>
    <property type="molecule type" value="Genomic_DNA"/>
</dbReference>
<dbReference type="SUPFAM" id="SSF51735">
    <property type="entry name" value="NAD(P)-binding Rossmann-fold domains"/>
    <property type="match status" value="1"/>
</dbReference>
<sequence>MKANELLIYKNWVVVGDVLNQSKYAYKILLSLKTDGFNVVGVNPSVENKSVYNNLSDVPYNVEVLDLCINPYKGIKILKEAHSLKINKVLIQPGAGSPEILQFCKINGIYAIEGCALIELSKKIK</sequence>